<keyword evidence="1" id="KW-1133">Transmembrane helix</keyword>
<feature type="transmembrane region" description="Helical" evidence="1">
    <location>
        <begin position="148"/>
        <end position="170"/>
    </location>
</feature>
<comment type="caution">
    <text evidence="3">The sequence shown here is derived from an EMBL/GenBank/DDBJ whole genome shotgun (WGS) entry which is preliminary data.</text>
</comment>
<accession>A0A835E7N1</accession>
<keyword evidence="2" id="KW-0732">Signal</keyword>
<evidence type="ECO:0000256" key="1">
    <source>
        <dbReference type="SAM" id="Phobius"/>
    </source>
</evidence>
<protein>
    <submittedName>
        <fullName evidence="3">Uncharacterized protein</fullName>
    </submittedName>
</protein>
<feature type="signal peptide" evidence="2">
    <location>
        <begin position="1"/>
        <end position="44"/>
    </location>
</feature>
<gene>
    <name evidence="3" type="ORF">HU200_053469</name>
</gene>
<dbReference type="EMBL" id="JACEFO010002306">
    <property type="protein sequence ID" value="KAF8666366.1"/>
    <property type="molecule type" value="Genomic_DNA"/>
</dbReference>
<proteinExistence type="predicted"/>
<evidence type="ECO:0000256" key="2">
    <source>
        <dbReference type="SAM" id="SignalP"/>
    </source>
</evidence>
<evidence type="ECO:0000313" key="3">
    <source>
        <dbReference type="EMBL" id="KAF8666366.1"/>
    </source>
</evidence>
<feature type="chain" id="PRO_5032281384" evidence="2">
    <location>
        <begin position="45"/>
        <end position="171"/>
    </location>
</feature>
<evidence type="ECO:0000313" key="4">
    <source>
        <dbReference type="Proteomes" id="UP000636709"/>
    </source>
</evidence>
<dbReference type="OrthoDB" id="695151at2759"/>
<keyword evidence="1" id="KW-0472">Membrane</keyword>
<name>A0A835E7N1_9POAL</name>
<reference evidence="3" key="1">
    <citation type="submission" date="2020-07" db="EMBL/GenBank/DDBJ databases">
        <title>Genome sequence and genetic diversity analysis of an under-domesticated orphan crop, white fonio (Digitaria exilis).</title>
        <authorList>
            <person name="Bennetzen J.L."/>
            <person name="Chen S."/>
            <person name="Ma X."/>
            <person name="Wang X."/>
            <person name="Yssel A.E.J."/>
            <person name="Chaluvadi S.R."/>
            <person name="Johnson M."/>
            <person name="Gangashetty P."/>
            <person name="Hamidou F."/>
            <person name="Sanogo M.D."/>
            <person name="Zwaenepoel A."/>
            <person name="Wallace J."/>
            <person name="Van De Peer Y."/>
            <person name="Van Deynze A."/>
        </authorList>
    </citation>
    <scope>NUCLEOTIDE SEQUENCE</scope>
    <source>
        <tissue evidence="3">Leaves</tissue>
    </source>
</reference>
<sequence length="171" mass="17132">MSPSASLSSLFAPSFSHPKVGARSMAMAPVVLLVHALLWTSAAAAVAMENTTGDGTTASPVGCNGAECDPPGKPLPIYGYPPPSLQPPALPTQPSAAGSQTPPCPPTTVVCCGGGAGGQNMPNQPSYYGPPTGGYVPYYNASASPHGLLAPSTLVGYCGMVACIFLAWLVV</sequence>
<keyword evidence="1" id="KW-0812">Transmembrane</keyword>
<keyword evidence="4" id="KW-1185">Reference proteome</keyword>
<organism evidence="3 4">
    <name type="scientific">Digitaria exilis</name>
    <dbReference type="NCBI Taxonomy" id="1010633"/>
    <lineage>
        <taxon>Eukaryota</taxon>
        <taxon>Viridiplantae</taxon>
        <taxon>Streptophyta</taxon>
        <taxon>Embryophyta</taxon>
        <taxon>Tracheophyta</taxon>
        <taxon>Spermatophyta</taxon>
        <taxon>Magnoliopsida</taxon>
        <taxon>Liliopsida</taxon>
        <taxon>Poales</taxon>
        <taxon>Poaceae</taxon>
        <taxon>PACMAD clade</taxon>
        <taxon>Panicoideae</taxon>
        <taxon>Panicodae</taxon>
        <taxon>Paniceae</taxon>
        <taxon>Anthephorinae</taxon>
        <taxon>Digitaria</taxon>
    </lineage>
</organism>
<dbReference type="AlphaFoldDB" id="A0A835E7N1"/>
<dbReference type="Proteomes" id="UP000636709">
    <property type="component" value="Unassembled WGS sequence"/>
</dbReference>